<feature type="transmembrane region" description="Helical" evidence="1">
    <location>
        <begin position="197"/>
        <end position="222"/>
    </location>
</feature>
<dbReference type="InterPro" id="IPR052348">
    <property type="entry name" value="Metallopeptidase_M50B"/>
</dbReference>
<dbReference type="PANTHER" id="PTHR35864">
    <property type="entry name" value="ZINC METALLOPROTEASE MJ0611-RELATED"/>
    <property type="match status" value="1"/>
</dbReference>
<dbReference type="Proteomes" id="UP000763484">
    <property type="component" value="Unassembled WGS sequence"/>
</dbReference>
<keyword evidence="1" id="KW-1133">Transmembrane helix</keyword>
<protein>
    <recommendedName>
        <fullName evidence="4">Peptidase M50</fullName>
    </recommendedName>
</protein>
<name>A0A8T3UYR2_9ARCH</name>
<accession>A0A8T3UYR2</accession>
<evidence type="ECO:0000256" key="1">
    <source>
        <dbReference type="SAM" id="Phobius"/>
    </source>
</evidence>
<organism evidence="2 3">
    <name type="scientific">Candidatus Acidifodinimicrobium mancum</name>
    <dbReference type="NCBI Taxonomy" id="2898728"/>
    <lineage>
        <taxon>Archaea</taxon>
        <taxon>Candidatus Parvarchaeota</taxon>
        <taxon>Candidatus Acidifodinimicrobiaceae</taxon>
        <taxon>Candidatus Acidifodinimicrobium</taxon>
    </lineage>
</organism>
<evidence type="ECO:0000313" key="3">
    <source>
        <dbReference type="Proteomes" id="UP000763484"/>
    </source>
</evidence>
<keyword evidence="1" id="KW-0472">Membrane</keyword>
<sequence length="259" mass="29687">MVERKARVIKHRRRYALRRLNLKLNFDYTKYGFNKRELIDIGIAWLALSIAFAYALYIDFSGSQLLHILGGLSFVYIFIGSMIAIACGFIMHELMHKFDAQKYGYEAHFRMWIFGLLLALITSLFGFVYAAPGATYFEPDPSEMYTDPNGFRRRYGTISFAGPRINLIFGFIFLGLFYLALFLAISLNLTAAAAYPILVILAMPAFINFYLCAFNLIPIMPLDGAKVFRWDKKIWATFFVISVAVSLMIFLGKLPYFPL</sequence>
<evidence type="ECO:0008006" key="4">
    <source>
        <dbReference type="Google" id="ProtNLM"/>
    </source>
</evidence>
<proteinExistence type="predicted"/>
<feature type="transmembrane region" description="Helical" evidence="1">
    <location>
        <begin position="234"/>
        <end position="252"/>
    </location>
</feature>
<reference evidence="2 3" key="1">
    <citation type="submission" date="2020-09" db="EMBL/GenBank/DDBJ databases">
        <title>Genomic characterization of a novel Parvarchaeota family in acid mine drainage sediments.</title>
        <authorList>
            <person name="Luo Z.-H."/>
        </authorList>
    </citation>
    <scope>NUCLEOTIDE SEQUENCE [LARGE SCALE GENOMIC DNA]</scope>
    <source>
        <strain evidence="2">TL1-5_bins.178</strain>
    </source>
</reference>
<feature type="transmembrane region" description="Helical" evidence="1">
    <location>
        <begin position="111"/>
        <end position="131"/>
    </location>
</feature>
<keyword evidence="1" id="KW-0812">Transmembrane</keyword>
<dbReference type="EMBL" id="JADFAQ010000014">
    <property type="protein sequence ID" value="MBE5727945.1"/>
    <property type="molecule type" value="Genomic_DNA"/>
</dbReference>
<gene>
    <name evidence="2" type="ORF">IHE50_00825</name>
</gene>
<dbReference type="PANTHER" id="PTHR35864:SF1">
    <property type="entry name" value="ZINC METALLOPROTEASE YWHC-RELATED"/>
    <property type="match status" value="1"/>
</dbReference>
<feature type="transmembrane region" description="Helical" evidence="1">
    <location>
        <begin position="165"/>
        <end position="185"/>
    </location>
</feature>
<evidence type="ECO:0000313" key="2">
    <source>
        <dbReference type="EMBL" id="MBE5727945.1"/>
    </source>
</evidence>
<dbReference type="AlphaFoldDB" id="A0A8T3UYR2"/>
<comment type="caution">
    <text evidence="2">The sequence shown here is derived from an EMBL/GenBank/DDBJ whole genome shotgun (WGS) entry which is preliminary data.</text>
</comment>
<feature type="transmembrane region" description="Helical" evidence="1">
    <location>
        <begin position="38"/>
        <end position="58"/>
    </location>
</feature>
<feature type="transmembrane region" description="Helical" evidence="1">
    <location>
        <begin position="64"/>
        <end position="90"/>
    </location>
</feature>